<dbReference type="RefSeq" id="WP_133213674.1">
    <property type="nucleotide sequence ID" value="NZ_SMSE01000003.1"/>
</dbReference>
<keyword evidence="1" id="KW-0732">Signal</keyword>
<sequence length="190" mass="19698">MTKLMQSLFAAVLLFATAQYAQADNYSDTKKVFINAGESGSYFSNAYGYAIFPTIGKGGMGIGGAHGSGRVYVGGQHVGDTKMTQLSIGWQLGGQAYSQIIFFEDKRAFEDFTSGNFEFGAQATAVAITASAGAQATTGGGTQASVAGGKNDASTTSLGYRKGMAVFTVAKGGLMYEAAIAGQKYSYTPK</sequence>
<dbReference type="Pfam" id="PF04366">
    <property type="entry name" value="Ysc84"/>
    <property type="match status" value="1"/>
</dbReference>
<feature type="chain" id="PRO_5020906678" description="Ysc84 actin-binding domain-containing protein" evidence="1">
    <location>
        <begin position="24"/>
        <end position="190"/>
    </location>
</feature>
<dbReference type="AlphaFoldDB" id="A0A4R5LQ55"/>
<comment type="caution">
    <text evidence="3">The sequence shown here is derived from an EMBL/GenBank/DDBJ whole genome shotgun (WGS) entry which is preliminary data.</text>
</comment>
<keyword evidence="4" id="KW-1185">Reference proteome</keyword>
<dbReference type="OrthoDB" id="5405772at2"/>
<feature type="domain" description="Ysc84 actin-binding" evidence="2">
    <location>
        <begin position="85"/>
        <end position="158"/>
    </location>
</feature>
<accession>A0A4R5LQ55</accession>
<dbReference type="EMBL" id="SMSE01000003">
    <property type="protein sequence ID" value="TDG12668.1"/>
    <property type="molecule type" value="Genomic_DNA"/>
</dbReference>
<evidence type="ECO:0000256" key="1">
    <source>
        <dbReference type="SAM" id="SignalP"/>
    </source>
</evidence>
<organism evidence="3 4">
    <name type="scientific">Seongchinamella unica</name>
    <dbReference type="NCBI Taxonomy" id="2547392"/>
    <lineage>
        <taxon>Bacteria</taxon>
        <taxon>Pseudomonadati</taxon>
        <taxon>Pseudomonadota</taxon>
        <taxon>Gammaproteobacteria</taxon>
        <taxon>Cellvibrionales</taxon>
        <taxon>Halieaceae</taxon>
        <taxon>Seongchinamella</taxon>
    </lineage>
</organism>
<feature type="signal peptide" evidence="1">
    <location>
        <begin position="1"/>
        <end position="23"/>
    </location>
</feature>
<evidence type="ECO:0000259" key="2">
    <source>
        <dbReference type="Pfam" id="PF04366"/>
    </source>
</evidence>
<name>A0A4R5LQ55_9GAMM</name>
<evidence type="ECO:0000313" key="3">
    <source>
        <dbReference type="EMBL" id="TDG12668.1"/>
    </source>
</evidence>
<protein>
    <recommendedName>
        <fullName evidence="2">Ysc84 actin-binding domain-containing protein</fullName>
    </recommendedName>
</protein>
<proteinExistence type="predicted"/>
<gene>
    <name evidence="3" type="ORF">E2F43_13880</name>
</gene>
<evidence type="ECO:0000313" key="4">
    <source>
        <dbReference type="Proteomes" id="UP000295554"/>
    </source>
</evidence>
<dbReference type="Proteomes" id="UP000295554">
    <property type="component" value="Unassembled WGS sequence"/>
</dbReference>
<reference evidence="3 4" key="1">
    <citation type="submission" date="2019-03" db="EMBL/GenBank/DDBJ databases">
        <title>Seongchinamella monodicae gen. nov., sp. nov., a novel member of the Gammaproteobacteria isolated from a tidal mudflat of beach.</title>
        <authorList>
            <person name="Yang H.G."/>
            <person name="Kang J.W."/>
            <person name="Lee S.D."/>
        </authorList>
    </citation>
    <scope>NUCLEOTIDE SEQUENCE [LARGE SCALE GENOMIC DNA]</scope>
    <source>
        <strain evidence="3 4">GH4-78</strain>
    </source>
</reference>
<dbReference type="InterPro" id="IPR007461">
    <property type="entry name" value="Ysc84_actin-binding"/>
</dbReference>